<dbReference type="InterPro" id="IPR005835">
    <property type="entry name" value="NTP_transferase_dom"/>
</dbReference>
<keyword evidence="4" id="KW-0548">Nucleotidyltransferase</keyword>
<comment type="catalytic activity">
    <reaction evidence="5">
        <text>alpha-D-glucose 1-phosphate + UTP + H(+) = UDP-alpha-D-glucose + diphosphate</text>
        <dbReference type="Rhea" id="RHEA:19889"/>
        <dbReference type="ChEBI" id="CHEBI:15378"/>
        <dbReference type="ChEBI" id="CHEBI:33019"/>
        <dbReference type="ChEBI" id="CHEBI:46398"/>
        <dbReference type="ChEBI" id="CHEBI:58601"/>
        <dbReference type="ChEBI" id="CHEBI:58885"/>
        <dbReference type="EC" id="2.7.7.9"/>
    </reaction>
</comment>
<dbReference type="Gene3D" id="3.90.550.10">
    <property type="entry name" value="Spore Coat Polysaccharide Biosynthesis Protein SpsA, Chain A"/>
    <property type="match status" value="1"/>
</dbReference>
<sequence>MKAVIVAAGFGTRMLPITKTVPKEMLPVGDRPIIQYTIEWLVDAGITDIIMITSHQKKALEDYFDKNYELEDILQKKGKLELLALINKPKTMATYTFVKQLEMLGTGHALMQAQHLISDDYFMVIFADTIYPPEAFVEMMKAFERSSSPIVAIHEVPQKEVYKYGVVKLDGDKVIDFVEKPKVEDAPSNLIWNGAAILPKRIFSLLQNLEADHRSWELNLPDAIKVLLKETPVVGLSLRPYLDTGSLQWRLEANAKFLRDGKLFA</sequence>
<evidence type="ECO:0000313" key="7">
    <source>
        <dbReference type="EMBL" id="EKD24936.1"/>
    </source>
</evidence>
<organism evidence="7">
    <name type="scientific">uncultured bacterium</name>
    <name type="common">gcode 4</name>
    <dbReference type="NCBI Taxonomy" id="1234023"/>
    <lineage>
        <taxon>Bacteria</taxon>
        <taxon>environmental samples</taxon>
    </lineage>
</organism>
<evidence type="ECO:0000256" key="3">
    <source>
        <dbReference type="ARBA" id="ARBA00022679"/>
    </source>
</evidence>
<accession>K1XI74</accession>
<evidence type="ECO:0000256" key="2">
    <source>
        <dbReference type="ARBA" id="ARBA00012415"/>
    </source>
</evidence>
<evidence type="ECO:0000256" key="4">
    <source>
        <dbReference type="ARBA" id="ARBA00022695"/>
    </source>
</evidence>
<comment type="caution">
    <text evidence="7">The sequence shown here is derived from an EMBL/GenBank/DDBJ whole genome shotgun (WGS) entry which is preliminary data.</text>
</comment>
<dbReference type="GO" id="GO:0006011">
    <property type="term" value="P:UDP-alpha-D-glucose metabolic process"/>
    <property type="evidence" value="ECO:0007669"/>
    <property type="project" value="InterPro"/>
</dbReference>
<dbReference type="Pfam" id="PF00483">
    <property type="entry name" value="NTP_transferase"/>
    <property type="match status" value="1"/>
</dbReference>
<dbReference type="PANTHER" id="PTHR43197:SF1">
    <property type="entry name" value="UTP--GLUCOSE-1-PHOSPHATE URIDYLYLTRANSFERASE"/>
    <property type="match status" value="1"/>
</dbReference>
<dbReference type="EC" id="2.7.7.9" evidence="2"/>
<proteinExistence type="inferred from homology"/>
<protein>
    <recommendedName>
        <fullName evidence="2">UTP--glucose-1-phosphate uridylyltransferase</fullName>
        <ecNumber evidence="2">2.7.7.9</ecNumber>
    </recommendedName>
</protein>
<evidence type="ECO:0000259" key="6">
    <source>
        <dbReference type="Pfam" id="PF00483"/>
    </source>
</evidence>
<dbReference type="EMBL" id="AMFJ01036152">
    <property type="protein sequence ID" value="EKD24936.1"/>
    <property type="molecule type" value="Genomic_DNA"/>
</dbReference>
<gene>
    <name evidence="7" type="ORF">ACD_80C00145G0070</name>
</gene>
<dbReference type="AlphaFoldDB" id="K1XI74"/>
<dbReference type="GO" id="GO:0003983">
    <property type="term" value="F:UTP:glucose-1-phosphate uridylyltransferase activity"/>
    <property type="evidence" value="ECO:0007669"/>
    <property type="project" value="UniProtKB-EC"/>
</dbReference>
<comment type="similarity">
    <text evidence="1">Belongs to the UDPGP type 2 family.</text>
</comment>
<keyword evidence="3" id="KW-0808">Transferase</keyword>
<evidence type="ECO:0000256" key="5">
    <source>
        <dbReference type="ARBA" id="ARBA00048128"/>
    </source>
</evidence>
<dbReference type="SUPFAM" id="SSF53448">
    <property type="entry name" value="Nucleotide-diphospho-sugar transferases"/>
    <property type="match status" value="1"/>
</dbReference>
<evidence type="ECO:0000256" key="1">
    <source>
        <dbReference type="ARBA" id="ARBA00006890"/>
    </source>
</evidence>
<name>K1XI74_9BACT</name>
<reference evidence="7" key="1">
    <citation type="journal article" date="2012" name="Science">
        <title>Fermentation, hydrogen, and sulfur metabolism in multiple uncultivated bacterial phyla.</title>
        <authorList>
            <person name="Wrighton K.C."/>
            <person name="Thomas B.C."/>
            <person name="Sharon I."/>
            <person name="Miller C.S."/>
            <person name="Castelle C.J."/>
            <person name="VerBerkmoes N.C."/>
            <person name="Wilkins M.J."/>
            <person name="Hettich R.L."/>
            <person name="Lipton M.S."/>
            <person name="Williams K.H."/>
            <person name="Long P.E."/>
            <person name="Banfield J.F."/>
        </authorList>
    </citation>
    <scope>NUCLEOTIDE SEQUENCE [LARGE SCALE GENOMIC DNA]</scope>
</reference>
<dbReference type="InterPro" id="IPR005771">
    <property type="entry name" value="GalU_uridylyltTrfase_bac/arc"/>
</dbReference>
<dbReference type="InterPro" id="IPR029044">
    <property type="entry name" value="Nucleotide-diphossugar_trans"/>
</dbReference>
<dbReference type="PANTHER" id="PTHR43197">
    <property type="entry name" value="UTP--GLUCOSE-1-PHOSPHATE URIDYLYLTRANSFERASE"/>
    <property type="match status" value="1"/>
</dbReference>
<feature type="domain" description="Nucleotidyl transferase" evidence="6">
    <location>
        <begin position="2"/>
        <end position="257"/>
    </location>
</feature>